<accession>K2PUJ3</accession>
<evidence type="ECO:0000313" key="1">
    <source>
        <dbReference type="EMBL" id="EKF55224.1"/>
    </source>
</evidence>
<proteinExistence type="predicted"/>
<dbReference type="AlphaFoldDB" id="K2PUJ3"/>
<dbReference type="SUPFAM" id="SSF54427">
    <property type="entry name" value="NTF2-like"/>
    <property type="match status" value="1"/>
</dbReference>
<dbReference type="Gene3D" id="3.10.450.50">
    <property type="match status" value="1"/>
</dbReference>
<dbReference type="OrthoDB" id="1441434at2"/>
<dbReference type="Pfam" id="PF12893">
    <property type="entry name" value="Lumazine_bd_2"/>
    <property type="match status" value="1"/>
</dbReference>
<dbReference type="RefSeq" id="WP_008991508.1">
    <property type="nucleotide sequence ID" value="NZ_AMSG01000009.1"/>
</dbReference>
<dbReference type="STRING" id="555500.I215_08266"/>
<evidence type="ECO:0000313" key="2">
    <source>
        <dbReference type="Proteomes" id="UP000007364"/>
    </source>
</evidence>
<keyword evidence="2" id="KW-1185">Reference proteome</keyword>
<organism evidence="1 2">
    <name type="scientific">Galbibacter marinus</name>
    <dbReference type="NCBI Taxonomy" id="555500"/>
    <lineage>
        <taxon>Bacteria</taxon>
        <taxon>Pseudomonadati</taxon>
        <taxon>Bacteroidota</taxon>
        <taxon>Flavobacteriia</taxon>
        <taxon>Flavobacteriales</taxon>
        <taxon>Flavobacteriaceae</taxon>
        <taxon>Galbibacter</taxon>
    </lineage>
</organism>
<comment type="caution">
    <text evidence="1">The sequence shown here is derived from an EMBL/GenBank/DDBJ whole genome shotgun (WGS) entry which is preliminary data.</text>
</comment>
<protein>
    <recommendedName>
        <fullName evidence="3">Nuclear transport factor 2 family protein</fullName>
    </recommendedName>
</protein>
<reference evidence="1 2" key="1">
    <citation type="journal article" date="2012" name="J. Bacteriol.">
        <title>Genome Sequence of Galbibacter marinum Type Strain ck-I2-15.</title>
        <authorList>
            <person name="Lai Q."/>
            <person name="Li C."/>
            <person name="Shao Z."/>
        </authorList>
    </citation>
    <scope>NUCLEOTIDE SEQUENCE [LARGE SCALE GENOMIC DNA]</scope>
    <source>
        <strain evidence="2">ck-I2-15</strain>
    </source>
</reference>
<dbReference type="InterPro" id="IPR032710">
    <property type="entry name" value="NTF2-like_dom_sf"/>
</dbReference>
<gene>
    <name evidence="1" type="ORF">I215_08266</name>
</gene>
<dbReference type="Proteomes" id="UP000007364">
    <property type="component" value="Unassembled WGS sequence"/>
</dbReference>
<dbReference type="eggNOG" id="ENOG5033GXP">
    <property type="taxonomic scope" value="Bacteria"/>
</dbReference>
<evidence type="ECO:0008006" key="3">
    <source>
        <dbReference type="Google" id="ProtNLM"/>
    </source>
</evidence>
<name>K2PUJ3_9FLAO</name>
<dbReference type="EMBL" id="AMSG01000009">
    <property type="protein sequence ID" value="EKF55224.1"/>
    <property type="molecule type" value="Genomic_DNA"/>
</dbReference>
<dbReference type="InterPro" id="IPR039437">
    <property type="entry name" value="FrzH/put_lumazine-bd"/>
</dbReference>
<sequence>MKQIKQTIEAFVKGGDTNDKELLDKVVHPAYQNIQDGFFKEKGIYVISKTEYLDLVDKKTFGGSPRTIHYESLEQMGNIAIAKVVLESKYLKFFSTIVSVFESDRWLVISNIPIVEIKEPIA</sequence>